<dbReference type="AlphaFoldDB" id="A0A3P7JEJ9"/>
<accession>A0A3P7JEJ9</accession>
<feature type="domain" description="M02D8-5-like third CUB" evidence="1">
    <location>
        <begin position="1"/>
        <end position="67"/>
    </location>
</feature>
<evidence type="ECO:0000313" key="5">
    <source>
        <dbReference type="Proteomes" id="UP000270094"/>
    </source>
</evidence>
<feature type="domain" description="M02D8-5-like fifth CUB" evidence="3">
    <location>
        <begin position="201"/>
        <end position="313"/>
    </location>
</feature>
<dbReference type="Pfam" id="PF23063">
    <property type="entry name" value="CUB_M02D8_5_4th"/>
    <property type="match status" value="1"/>
</dbReference>
<dbReference type="Pfam" id="PF23062">
    <property type="entry name" value="CUB_M02D8_5_3rd"/>
    <property type="match status" value="1"/>
</dbReference>
<organism evidence="4 5">
    <name type="scientific">Strongylus vulgaris</name>
    <name type="common">Blood worm</name>
    <dbReference type="NCBI Taxonomy" id="40348"/>
    <lineage>
        <taxon>Eukaryota</taxon>
        <taxon>Metazoa</taxon>
        <taxon>Ecdysozoa</taxon>
        <taxon>Nematoda</taxon>
        <taxon>Chromadorea</taxon>
        <taxon>Rhabditida</taxon>
        <taxon>Rhabditina</taxon>
        <taxon>Rhabditomorpha</taxon>
        <taxon>Strongyloidea</taxon>
        <taxon>Strongylidae</taxon>
        <taxon>Strongylus</taxon>
    </lineage>
</organism>
<dbReference type="Proteomes" id="UP000270094">
    <property type="component" value="Unassembled WGS sequence"/>
</dbReference>
<evidence type="ECO:0000259" key="2">
    <source>
        <dbReference type="Pfam" id="PF23063"/>
    </source>
</evidence>
<evidence type="ECO:0000259" key="3">
    <source>
        <dbReference type="Pfam" id="PF23064"/>
    </source>
</evidence>
<dbReference type="SUPFAM" id="SSF49854">
    <property type="entry name" value="Spermadhesin, CUB domain"/>
    <property type="match status" value="1"/>
</dbReference>
<protein>
    <recommendedName>
        <fullName evidence="6">CUB domain-containing protein</fullName>
    </recommendedName>
</protein>
<dbReference type="InterPro" id="IPR059043">
    <property type="entry name" value="CUB_M02D8_5_4th"/>
</dbReference>
<keyword evidence="5" id="KW-1185">Reference proteome</keyword>
<reference evidence="4 5" key="1">
    <citation type="submission" date="2018-11" db="EMBL/GenBank/DDBJ databases">
        <authorList>
            <consortium name="Pathogen Informatics"/>
        </authorList>
    </citation>
    <scope>NUCLEOTIDE SEQUENCE [LARGE SCALE GENOMIC DNA]</scope>
</reference>
<gene>
    <name evidence="4" type="ORF">SVUK_LOCUS13457</name>
</gene>
<dbReference type="EMBL" id="UYYB01102030">
    <property type="protein sequence ID" value="VDM78459.1"/>
    <property type="molecule type" value="Genomic_DNA"/>
</dbReference>
<evidence type="ECO:0008006" key="6">
    <source>
        <dbReference type="Google" id="ProtNLM"/>
    </source>
</evidence>
<evidence type="ECO:0000313" key="4">
    <source>
        <dbReference type="EMBL" id="VDM78459.1"/>
    </source>
</evidence>
<evidence type="ECO:0000259" key="1">
    <source>
        <dbReference type="Pfam" id="PF23062"/>
    </source>
</evidence>
<dbReference type="Pfam" id="PF23064">
    <property type="entry name" value="CUB_M02D8_5_5th"/>
    <property type="match status" value="1"/>
</dbReference>
<sequence length="318" mass="35794">MEFETEKCCDIMYVIGIAPPPYNLYNYQGYMQRTFQFASENDVIMNFTSDGVVQGVGFNGTVYNIDCACNSGTSQLHQNNTLLQINSPGLLSGAPTYCPNLNCSWTVQFPNDYEVVLNVSMVQLRAVSQFDQLAVKDNFGRTILTTNSTIYYGQRKFVFTSGQFLVNFLSSPITFFPPQNAQPGFLLDMMLVKKTIRRTSIRFSDEYFMADISTRDFAGGINATYEYLITARPGRQVNVHFFTPLYGIVIIQIYDGTDTASKMIDTSFLFDNDTVVDGIPLSVSSTGQSLLIQIRPNLYNNNDKLDFQAMTTDWVQGE</sequence>
<dbReference type="InterPro" id="IPR035914">
    <property type="entry name" value="Sperma_CUB_dom_sf"/>
</dbReference>
<dbReference type="InterPro" id="IPR059047">
    <property type="entry name" value="CUB_M02D8_5_3rd"/>
</dbReference>
<feature type="domain" description="M02D8-5-like fourth CUB" evidence="2">
    <location>
        <begin position="78"/>
        <end position="193"/>
    </location>
</feature>
<dbReference type="OrthoDB" id="5868910at2759"/>
<dbReference type="Gene3D" id="2.60.120.290">
    <property type="entry name" value="Spermadhesin, CUB domain"/>
    <property type="match status" value="1"/>
</dbReference>
<name>A0A3P7JEJ9_STRVU</name>
<proteinExistence type="predicted"/>
<dbReference type="InterPro" id="IPR059048">
    <property type="entry name" value="CUB_M02D8_5_5th"/>
</dbReference>